<dbReference type="EMBL" id="JAYKXP010000077">
    <property type="protein sequence ID" value="KAK7030350.1"/>
    <property type="molecule type" value="Genomic_DNA"/>
</dbReference>
<name>A0AAW0BUK9_9AGAR</name>
<sequence length="92" mass="9917">MDLDQLDFVVTEGEDKPTKENSIPLCSCGTPTPDHGAAWERADGRGSIVWFNQATMFQTSELGYDTVKEAKAAGGSGTCKKNADDVFSKVSR</sequence>
<protein>
    <submittedName>
        <fullName evidence="1">Uncharacterized protein</fullName>
    </submittedName>
</protein>
<dbReference type="AlphaFoldDB" id="A0AAW0BUK9"/>
<comment type="caution">
    <text evidence="1">The sequence shown here is derived from an EMBL/GenBank/DDBJ whole genome shotgun (WGS) entry which is preliminary data.</text>
</comment>
<keyword evidence="2" id="KW-1185">Reference proteome</keyword>
<dbReference type="Proteomes" id="UP001383192">
    <property type="component" value="Unassembled WGS sequence"/>
</dbReference>
<organism evidence="1 2">
    <name type="scientific">Paramarasmius palmivorus</name>
    <dbReference type="NCBI Taxonomy" id="297713"/>
    <lineage>
        <taxon>Eukaryota</taxon>
        <taxon>Fungi</taxon>
        <taxon>Dikarya</taxon>
        <taxon>Basidiomycota</taxon>
        <taxon>Agaricomycotina</taxon>
        <taxon>Agaricomycetes</taxon>
        <taxon>Agaricomycetidae</taxon>
        <taxon>Agaricales</taxon>
        <taxon>Marasmiineae</taxon>
        <taxon>Marasmiaceae</taxon>
        <taxon>Paramarasmius</taxon>
    </lineage>
</organism>
<evidence type="ECO:0000313" key="2">
    <source>
        <dbReference type="Proteomes" id="UP001383192"/>
    </source>
</evidence>
<evidence type="ECO:0000313" key="1">
    <source>
        <dbReference type="EMBL" id="KAK7030350.1"/>
    </source>
</evidence>
<proteinExistence type="predicted"/>
<reference evidence="1 2" key="1">
    <citation type="submission" date="2024-01" db="EMBL/GenBank/DDBJ databases">
        <title>A draft genome for a cacao thread blight-causing isolate of Paramarasmius palmivorus.</title>
        <authorList>
            <person name="Baruah I.K."/>
            <person name="Bukari Y."/>
            <person name="Amoako-Attah I."/>
            <person name="Meinhardt L.W."/>
            <person name="Bailey B.A."/>
            <person name="Cohen S.P."/>
        </authorList>
    </citation>
    <scope>NUCLEOTIDE SEQUENCE [LARGE SCALE GENOMIC DNA]</scope>
    <source>
        <strain evidence="1 2">GH-12</strain>
    </source>
</reference>
<accession>A0AAW0BUK9</accession>
<gene>
    <name evidence="1" type="ORF">VNI00_014207</name>
</gene>